<keyword evidence="3" id="KW-1185">Reference proteome</keyword>
<organism evidence="2 3">
    <name type="scientific">Myotis myotis</name>
    <name type="common">Greater mouse-eared bat</name>
    <name type="synonym">Vespertilio myotis</name>
    <dbReference type="NCBI Taxonomy" id="51298"/>
    <lineage>
        <taxon>Eukaryota</taxon>
        <taxon>Metazoa</taxon>
        <taxon>Chordata</taxon>
        <taxon>Craniata</taxon>
        <taxon>Vertebrata</taxon>
        <taxon>Euteleostomi</taxon>
        <taxon>Mammalia</taxon>
        <taxon>Eutheria</taxon>
        <taxon>Laurasiatheria</taxon>
        <taxon>Chiroptera</taxon>
        <taxon>Yangochiroptera</taxon>
        <taxon>Vespertilionidae</taxon>
        <taxon>Myotis</taxon>
    </lineage>
</organism>
<feature type="region of interest" description="Disordered" evidence="1">
    <location>
        <begin position="1"/>
        <end position="65"/>
    </location>
</feature>
<dbReference type="EMBL" id="JABWUV010000005">
    <property type="protein sequence ID" value="KAF6355250.1"/>
    <property type="molecule type" value="Genomic_DNA"/>
</dbReference>
<dbReference type="AlphaFoldDB" id="A0A7J7Y105"/>
<accession>A0A7J7Y105</accession>
<dbReference type="Proteomes" id="UP000527355">
    <property type="component" value="Unassembled WGS sequence"/>
</dbReference>
<evidence type="ECO:0000313" key="3">
    <source>
        <dbReference type="Proteomes" id="UP000527355"/>
    </source>
</evidence>
<gene>
    <name evidence="2" type="ORF">mMyoMyo1_011433</name>
</gene>
<reference evidence="2 3" key="1">
    <citation type="journal article" date="2020" name="Nature">
        <title>Six reference-quality genomes reveal evolution of bat adaptations.</title>
        <authorList>
            <person name="Jebb D."/>
            <person name="Huang Z."/>
            <person name="Pippel M."/>
            <person name="Hughes G.M."/>
            <person name="Lavrichenko K."/>
            <person name="Devanna P."/>
            <person name="Winkler S."/>
            <person name="Jermiin L.S."/>
            <person name="Skirmuntt E.C."/>
            <person name="Katzourakis A."/>
            <person name="Burkitt-Gray L."/>
            <person name="Ray D.A."/>
            <person name="Sullivan K.A.M."/>
            <person name="Roscito J.G."/>
            <person name="Kirilenko B.M."/>
            <person name="Davalos L.M."/>
            <person name="Corthals A.P."/>
            <person name="Power M.L."/>
            <person name="Jones G."/>
            <person name="Ransome R.D."/>
            <person name="Dechmann D.K.N."/>
            <person name="Locatelli A.G."/>
            <person name="Puechmaille S.J."/>
            <person name="Fedrigo O."/>
            <person name="Jarvis E.D."/>
            <person name="Hiller M."/>
            <person name="Vernes S.C."/>
            <person name="Myers E.W."/>
            <person name="Teeling E.C."/>
        </authorList>
    </citation>
    <scope>NUCLEOTIDE SEQUENCE [LARGE SCALE GENOMIC DNA]</scope>
    <source>
        <strain evidence="2">MMyoMyo1</strain>
        <tissue evidence="2">Flight muscle</tissue>
    </source>
</reference>
<protein>
    <submittedName>
        <fullName evidence="2">Uncharacterized protein</fullName>
    </submittedName>
</protein>
<evidence type="ECO:0000256" key="1">
    <source>
        <dbReference type="SAM" id="MobiDB-lite"/>
    </source>
</evidence>
<evidence type="ECO:0000313" key="2">
    <source>
        <dbReference type="EMBL" id="KAF6355250.1"/>
    </source>
</evidence>
<proteinExistence type="predicted"/>
<name>A0A7J7Y105_MYOMY</name>
<sequence length="182" mass="20167">MAVLPRLGERPAGPALPSQPSRPPGDEEEDLLESASRERAQGHRRLAKERMDDSNATPECSGVHGETWVRRGGQKWICTAMSRDPIPHPTSALWRRSTALSRIPAAAVGSAAISTALELSRNGRFRSRRSRFWDREEAVSSWVFTPRGGVHGSIPCAVLLAQGKMQYGKFLEISCLKWKRLP</sequence>
<comment type="caution">
    <text evidence="2">The sequence shown here is derived from an EMBL/GenBank/DDBJ whole genome shotgun (WGS) entry which is preliminary data.</text>
</comment>